<dbReference type="OrthoDB" id="3268863at2"/>
<sequence>MKVNDGEQAASEESGVEEQLSAGLSELEASILEFERGWWKYGQTRDAAIRNRMNMTPMRYHLMLAHMLDSERVWHADPALVDRLRRLRDARLAEWRGE</sequence>
<name>A0A3S4VFP7_9ACTO</name>
<dbReference type="AlphaFoldDB" id="A0A3S4VFP7"/>
<dbReference type="RefSeq" id="WP_126416252.1">
    <property type="nucleotide sequence ID" value="NZ_LR134476.1"/>
</dbReference>
<dbReference type="Pfam" id="PF11662">
    <property type="entry name" value="DUF3263"/>
    <property type="match status" value="1"/>
</dbReference>
<protein>
    <submittedName>
        <fullName evidence="2">Protein of uncharacterized function (DUF3263)</fullName>
    </submittedName>
</protein>
<organism evidence="2 3">
    <name type="scientific">Trueperella bialowiezensis</name>
    <dbReference type="NCBI Taxonomy" id="312285"/>
    <lineage>
        <taxon>Bacteria</taxon>
        <taxon>Bacillati</taxon>
        <taxon>Actinomycetota</taxon>
        <taxon>Actinomycetes</taxon>
        <taxon>Actinomycetales</taxon>
        <taxon>Actinomycetaceae</taxon>
        <taxon>Trueperella</taxon>
    </lineage>
</organism>
<feature type="region of interest" description="Disordered" evidence="1">
    <location>
        <begin position="1"/>
        <end position="21"/>
    </location>
</feature>
<keyword evidence="3" id="KW-1185">Reference proteome</keyword>
<dbReference type="EMBL" id="LR134476">
    <property type="protein sequence ID" value="VEI13104.1"/>
    <property type="molecule type" value="Genomic_DNA"/>
</dbReference>
<dbReference type="InterPro" id="IPR021678">
    <property type="entry name" value="DUF3263"/>
</dbReference>
<gene>
    <name evidence="2" type="ORF">NCTC13354_00806</name>
</gene>
<dbReference type="KEGG" id="tbw:NCTC13354_00806"/>
<evidence type="ECO:0000256" key="1">
    <source>
        <dbReference type="SAM" id="MobiDB-lite"/>
    </source>
</evidence>
<proteinExistence type="predicted"/>
<dbReference type="Proteomes" id="UP000269542">
    <property type="component" value="Chromosome"/>
</dbReference>
<evidence type="ECO:0000313" key="2">
    <source>
        <dbReference type="EMBL" id="VEI13104.1"/>
    </source>
</evidence>
<evidence type="ECO:0000313" key="3">
    <source>
        <dbReference type="Proteomes" id="UP000269542"/>
    </source>
</evidence>
<accession>A0A3S4VFP7</accession>
<reference evidence="2 3" key="1">
    <citation type="submission" date="2018-12" db="EMBL/GenBank/DDBJ databases">
        <authorList>
            <consortium name="Pathogen Informatics"/>
        </authorList>
    </citation>
    <scope>NUCLEOTIDE SEQUENCE [LARGE SCALE GENOMIC DNA]</scope>
    <source>
        <strain evidence="2 3">NCTC13354</strain>
    </source>
</reference>